<organism evidence="2 3">
    <name type="scientific">Dendrobium thyrsiflorum</name>
    <name type="common">Pinecone-like raceme dendrobium</name>
    <name type="synonym">Orchid</name>
    <dbReference type="NCBI Taxonomy" id="117978"/>
    <lineage>
        <taxon>Eukaryota</taxon>
        <taxon>Viridiplantae</taxon>
        <taxon>Streptophyta</taxon>
        <taxon>Embryophyta</taxon>
        <taxon>Tracheophyta</taxon>
        <taxon>Spermatophyta</taxon>
        <taxon>Magnoliopsida</taxon>
        <taxon>Liliopsida</taxon>
        <taxon>Asparagales</taxon>
        <taxon>Orchidaceae</taxon>
        <taxon>Epidendroideae</taxon>
        <taxon>Malaxideae</taxon>
        <taxon>Dendrobiinae</taxon>
        <taxon>Dendrobium</taxon>
    </lineage>
</organism>
<evidence type="ECO:0000313" key="2">
    <source>
        <dbReference type="EMBL" id="KAL0912933.1"/>
    </source>
</evidence>
<dbReference type="Gene3D" id="3.60.10.10">
    <property type="entry name" value="Endonuclease/exonuclease/phosphatase"/>
    <property type="match status" value="1"/>
</dbReference>
<gene>
    <name evidence="2" type="ORF">M5K25_016355</name>
</gene>
<comment type="caution">
    <text evidence="2">The sequence shown here is derived from an EMBL/GenBank/DDBJ whole genome shotgun (WGS) entry which is preliminary data.</text>
</comment>
<dbReference type="EMBL" id="JANQDX010000013">
    <property type="protein sequence ID" value="KAL0912933.1"/>
    <property type="molecule type" value="Genomic_DNA"/>
</dbReference>
<dbReference type="SUPFAM" id="SSF56219">
    <property type="entry name" value="DNase I-like"/>
    <property type="match status" value="1"/>
</dbReference>
<keyword evidence="3" id="KW-1185">Reference proteome</keyword>
<evidence type="ECO:0000313" key="3">
    <source>
        <dbReference type="Proteomes" id="UP001552299"/>
    </source>
</evidence>
<dbReference type="Proteomes" id="UP001552299">
    <property type="component" value="Unassembled WGS sequence"/>
</dbReference>
<dbReference type="InterPro" id="IPR036691">
    <property type="entry name" value="Endo/exonu/phosph_ase_sf"/>
</dbReference>
<dbReference type="PANTHER" id="PTHR35732:SF1">
    <property type="entry name" value="OS10G0545100 PROTEIN"/>
    <property type="match status" value="1"/>
</dbReference>
<dbReference type="PANTHER" id="PTHR35732">
    <property type="entry name" value="OS10G0545100 PROTEIN"/>
    <property type="match status" value="1"/>
</dbReference>
<accession>A0ABD0UJK2</accession>
<reference evidence="2 3" key="1">
    <citation type="journal article" date="2024" name="Plant Biotechnol. J.">
        <title>Dendrobium thyrsiflorum genome and its molecular insights into genes involved in important horticultural traits.</title>
        <authorList>
            <person name="Chen B."/>
            <person name="Wang J.Y."/>
            <person name="Zheng P.J."/>
            <person name="Li K.L."/>
            <person name="Liang Y.M."/>
            <person name="Chen X.F."/>
            <person name="Zhang C."/>
            <person name="Zhao X."/>
            <person name="He X."/>
            <person name="Zhang G.Q."/>
            <person name="Liu Z.J."/>
            <person name="Xu Q."/>
        </authorList>
    </citation>
    <scope>NUCLEOTIDE SEQUENCE [LARGE SCALE GENOMIC DNA]</scope>
    <source>
        <strain evidence="2">GZMU011</strain>
    </source>
</reference>
<name>A0ABD0UJK2_DENTH</name>
<evidence type="ECO:0000259" key="1">
    <source>
        <dbReference type="Pfam" id="PF13966"/>
    </source>
</evidence>
<sequence>MAAAFWNCRGARESKASLYLKEFVKEFEVIFVGLLETKLTSIDRNGVNVLIGSDWDFCYFSSDGLSGGILALWKTNLVSFSVLKTASQCIIGDLNIQDKGVCRISTVYGSKDVGIRRELWGDIEFYSSKQIPAVVGAKLKDLNLMKASLKRDILDLQLEEANGGGLSAEKLVLLRSKDGNGRVVEEQKQIEEIFFNFFGHKWRQRECRLEGWPSPLSVLDDEDRKVLEEELSLEEVMGVVRNLRDINPQVMMYKDGVGGLEDVTPAQEGPTGPIQPGPDIDEVELIHQCLGSTISALAFEASAGYSSGKLYWGWIKKLKLNPRVENFWWRLFHNAIPKFQFLMHRKLRYNNSCPRVCMEIEDFEHVVVGCSKLTQVIQTLNLWGFDIPVFQSFNECIVWLEWNASKHSFLGKIYYTVVFMTWKSRSKGVHGGNEDTTLFIASKTVSVASITSSISCGNLNSGLWGVNPPLTLVKNSWHPPPPEWIKVNVDVCLLPTYKASIGGVCRDLKGRFLLAFGFSALHWDIFQLELLGVQSLSWFLKSLDSIPPFFLLLKEECDAIGRTNTLAICIKSLYDIYVGYTIWRIQYKILEYQSIQIPLGQHDIIILCTEDMLNQSIWDAVHSEQPNLKDVEELSKRNDTLRLYAGIRPAVFAALVPNSANKLLKDVAEEIMGDHEMLSAKQTS</sequence>
<protein>
    <recommendedName>
        <fullName evidence="1">Reverse transcriptase zinc-binding domain-containing protein</fullName>
    </recommendedName>
</protein>
<dbReference type="AlphaFoldDB" id="A0ABD0UJK2"/>
<dbReference type="InterPro" id="IPR026960">
    <property type="entry name" value="RVT-Znf"/>
</dbReference>
<feature type="domain" description="Reverse transcriptase zinc-binding" evidence="1">
    <location>
        <begin position="314"/>
        <end position="375"/>
    </location>
</feature>
<proteinExistence type="predicted"/>
<dbReference type="Pfam" id="PF13966">
    <property type="entry name" value="zf-RVT"/>
    <property type="match status" value="1"/>
</dbReference>